<dbReference type="Pfam" id="PF14373">
    <property type="entry name" value="Imm_superinfect"/>
    <property type="match status" value="1"/>
</dbReference>
<evidence type="ECO:0000313" key="2">
    <source>
        <dbReference type="EMBL" id="UNY46999.1"/>
    </source>
</evidence>
<gene>
    <name evidence="2" type="ORF">EHEKIMEA_00117</name>
</gene>
<dbReference type="Proteomes" id="UP000832072">
    <property type="component" value="Segment"/>
</dbReference>
<accession>A0AAE9K651</accession>
<keyword evidence="1" id="KW-0472">Membrane</keyword>
<evidence type="ECO:0008006" key="4">
    <source>
        <dbReference type="Google" id="ProtNLM"/>
    </source>
</evidence>
<proteinExistence type="predicted"/>
<feature type="transmembrane region" description="Helical" evidence="1">
    <location>
        <begin position="6"/>
        <end position="27"/>
    </location>
</feature>
<protein>
    <recommendedName>
        <fullName evidence="4">Superinfection immunity protein</fullName>
    </recommendedName>
</protein>
<feature type="transmembrane region" description="Helical" evidence="1">
    <location>
        <begin position="39"/>
        <end position="60"/>
    </location>
</feature>
<evidence type="ECO:0000256" key="1">
    <source>
        <dbReference type="SAM" id="Phobius"/>
    </source>
</evidence>
<reference evidence="2 3" key="1">
    <citation type="submission" date="2022-02" db="EMBL/GenBank/DDBJ databases">
        <authorList>
            <person name="Tian F."/>
            <person name="Li J."/>
            <person name="Li F."/>
            <person name="Tong Y."/>
        </authorList>
    </citation>
    <scope>NUCLEOTIDE SEQUENCE [LARGE SCALE GENOMIC DNA]</scope>
</reference>
<keyword evidence="3" id="KW-1185">Reference proteome</keyword>
<evidence type="ECO:0000313" key="3">
    <source>
        <dbReference type="Proteomes" id="UP000832072"/>
    </source>
</evidence>
<keyword evidence="1" id="KW-1133">Transmembrane helix</keyword>
<organism evidence="2 3">
    <name type="scientific">Cronobacter phage LPCS28</name>
    <dbReference type="NCBI Taxonomy" id="2924885"/>
    <lineage>
        <taxon>Viruses</taxon>
        <taxon>Duplodnaviria</taxon>
        <taxon>Heunggongvirae</taxon>
        <taxon>Uroviricota</taxon>
        <taxon>Caudoviricetes</taxon>
        <taxon>Pantevenvirales</taxon>
        <taxon>Straboviridae</taxon>
        <taxon>Nanhuvirus</taxon>
        <taxon>Nanhuvirus LPCS28</taxon>
    </lineage>
</organism>
<keyword evidence="1" id="KW-0812">Transmembrane</keyword>
<dbReference type="InterPro" id="IPR016410">
    <property type="entry name" value="Phage_imm"/>
</dbReference>
<sequence length="72" mass="8093">MESVVGLIVLLAIVVVCLAITFLPAIIAYRRKHNQKLAIFMLTLFTGWTFIGWVVAIVWASTSDVEDKKDQK</sequence>
<name>A0AAE9K651_9CAUD</name>
<dbReference type="EMBL" id="OM638103">
    <property type="protein sequence ID" value="UNY46999.1"/>
    <property type="molecule type" value="Genomic_DNA"/>
</dbReference>